<proteinExistence type="predicted"/>
<feature type="domain" description="TfuA-like core" evidence="2">
    <location>
        <begin position="51"/>
        <end position="170"/>
    </location>
</feature>
<protein>
    <recommendedName>
        <fullName evidence="2">TfuA-like core domain-containing protein</fullName>
    </recommendedName>
</protein>
<evidence type="ECO:0000313" key="4">
    <source>
        <dbReference type="Proteomes" id="UP001501570"/>
    </source>
</evidence>
<comment type="caution">
    <text evidence="3">The sequence shown here is derived from an EMBL/GenBank/DDBJ whole genome shotgun (WGS) entry which is preliminary data.</text>
</comment>
<keyword evidence="4" id="KW-1185">Reference proteome</keyword>
<name>A0ABP9SFP9_9ACTN</name>
<dbReference type="EMBL" id="BAABJQ010000021">
    <property type="protein sequence ID" value="GAA5194545.1"/>
    <property type="molecule type" value="Genomic_DNA"/>
</dbReference>
<organism evidence="3 4">
    <name type="scientific">Rugosimonospora acidiphila</name>
    <dbReference type="NCBI Taxonomy" id="556531"/>
    <lineage>
        <taxon>Bacteria</taxon>
        <taxon>Bacillati</taxon>
        <taxon>Actinomycetota</taxon>
        <taxon>Actinomycetes</taxon>
        <taxon>Micromonosporales</taxon>
        <taxon>Micromonosporaceae</taxon>
        <taxon>Rugosimonospora</taxon>
    </lineage>
</organism>
<feature type="region of interest" description="Disordered" evidence="1">
    <location>
        <begin position="250"/>
        <end position="274"/>
    </location>
</feature>
<dbReference type="RefSeq" id="WP_345635131.1">
    <property type="nucleotide sequence ID" value="NZ_BAABJQ010000021.1"/>
</dbReference>
<evidence type="ECO:0000313" key="3">
    <source>
        <dbReference type="EMBL" id="GAA5194545.1"/>
    </source>
</evidence>
<dbReference type="InterPro" id="IPR012924">
    <property type="entry name" value="TfuA_core"/>
</dbReference>
<feature type="compositionally biased region" description="Low complexity" evidence="1">
    <location>
        <begin position="250"/>
        <end position="261"/>
    </location>
</feature>
<sequence length="486" mass="52636">MTSRLLVYIGPTLGADEVLRIAPDAEIRPPVENGMLVQARPRPGDVIVLIDGYYRDRLAVRHKEIMTLIQAGVVVVGAASMGALRAAELSDHGMIGVGRVYQMYKDGEIVGDDEVAVKHSPAERGYRADSLALVNLRHGGGLAVSDGVARASTVAALVSAARELVFFERTWPRLTAAVTGRCCAEDLAEIPALAEYCGRRACDLKAQDAVLAIERATRLRAGSRGTAPGAAEPAASRAVAPAASRAVAPAAPRAVAPAVRPDGGPTGDGRHDPPRWRTNYLRDWVTYWGSAEQDESGDWISDVDVLHAARLYDDGYPDVHDAVLTELMTEMAAGRGSINEYMMSLMGMSGTDQIPHRFTALLSAEECRLSIAEQVGRIVFRVWPANICRDWRALAIAKLKDHPSWPQWRATVREAAIARRTSGKAVQDGVAALIFLHRWGVSGPAVPRELGRRGFLTFTGLDQVAGRFAPLELRKRRDVARLEPVP</sequence>
<evidence type="ECO:0000256" key="1">
    <source>
        <dbReference type="SAM" id="MobiDB-lite"/>
    </source>
</evidence>
<reference evidence="4" key="1">
    <citation type="journal article" date="2019" name="Int. J. Syst. Evol. Microbiol.">
        <title>The Global Catalogue of Microorganisms (GCM) 10K type strain sequencing project: providing services to taxonomists for standard genome sequencing and annotation.</title>
        <authorList>
            <consortium name="The Broad Institute Genomics Platform"/>
            <consortium name="The Broad Institute Genome Sequencing Center for Infectious Disease"/>
            <person name="Wu L."/>
            <person name="Ma J."/>
        </authorList>
    </citation>
    <scope>NUCLEOTIDE SEQUENCE [LARGE SCALE GENOMIC DNA]</scope>
    <source>
        <strain evidence="4">JCM 18304</strain>
    </source>
</reference>
<accession>A0ABP9SFP9</accession>
<dbReference type="Proteomes" id="UP001501570">
    <property type="component" value="Unassembled WGS sequence"/>
</dbReference>
<dbReference type="Pfam" id="PF07812">
    <property type="entry name" value="TfuA"/>
    <property type="match status" value="1"/>
</dbReference>
<gene>
    <name evidence="3" type="ORF">GCM10023322_59210</name>
</gene>
<evidence type="ECO:0000259" key="2">
    <source>
        <dbReference type="Pfam" id="PF07812"/>
    </source>
</evidence>